<dbReference type="Pfam" id="PF01023">
    <property type="entry name" value="S_100"/>
    <property type="match status" value="1"/>
</dbReference>
<sequence>GTRPTKTLEQALGVLVCTFLRYARQEGAKCTLNRGELRELLENELQIPPGAFEELMRLLDTNKDQEVDFEEYARFVAAACSFFHQFFSDSPPCQPRIQPCPRHLFS</sequence>
<dbReference type="Proteomes" id="UP000694392">
    <property type="component" value="Unplaced"/>
</dbReference>
<keyword evidence="3" id="KW-0677">Repeat</keyword>
<dbReference type="OMA" id="CTLCHEF"/>
<dbReference type="Gene3D" id="1.10.238.10">
    <property type="entry name" value="EF-hand"/>
    <property type="match status" value="1"/>
</dbReference>
<feature type="domain" description="EF-hand" evidence="6">
    <location>
        <begin position="47"/>
        <end position="82"/>
    </location>
</feature>
<dbReference type="SMART" id="SM00054">
    <property type="entry name" value="EFh"/>
    <property type="match status" value="1"/>
</dbReference>
<dbReference type="CDD" id="cd00213">
    <property type="entry name" value="S-100"/>
    <property type="match status" value="1"/>
</dbReference>
<dbReference type="GO" id="GO:0005509">
    <property type="term" value="F:calcium ion binding"/>
    <property type="evidence" value="ECO:0007669"/>
    <property type="project" value="InterPro"/>
</dbReference>
<keyword evidence="4 5" id="KW-0106">Calcium</keyword>
<dbReference type="InterPro" id="IPR018247">
    <property type="entry name" value="EF_Hand_1_Ca_BS"/>
</dbReference>
<evidence type="ECO:0000256" key="1">
    <source>
        <dbReference type="ARBA" id="ARBA00007323"/>
    </source>
</evidence>
<evidence type="ECO:0000313" key="7">
    <source>
        <dbReference type="Ensembl" id="ENSSPUP00000005190.1"/>
    </source>
</evidence>
<dbReference type="PROSITE" id="PS50222">
    <property type="entry name" value="EF_HAND_2"/>
    <property type="match status" value="1"/>
</dbReference>
<evidence type="ECO:0000256" key="2">
    <source>
        <dbReference type="ARBA" id="ARBA00022723"/>
    </source>
</evidence>
<name>A0A8D0GGU5_SPHPU</name>
<dbReference type="InterPro" id="IPR011992">
    <property type="entry name" value="EF-hand-dom_pair"/>
</dbReference>
<proteinExistence type="inferred from homology"/>
<protein>
    <recommendedName>
        <fullName evidence="5">Protein S100</fullName>
    </recommendedName>
    <alternativeName>
        <fullName evidence="5">S100 calcium-binding protein</fullName>
    </alternativeName>
</protein>
<dbReference type="InterPro" id="IPR013787">
    <property type="entry name" value="S100_Ca-bd_sub"/>
</dbReference>
<dbReference type="PANTHER" id="PTHR11639:SF12">
    <property type="entry name" value="PROTEIN S100-A3"/>
    <property type="match status" value="1"/>
</dbReference>
<reference evidence="7" key="2">
    <citation type="submission" date="2025-09" db="UniProtKB">
        <authorList>
            <consortium name="Ensembl"/>
        </authorList>
    </citation>
    <scope>IDENTIFICATION</scope>
</reference>
<evidence type="ECO:0000313" key="8">
    <source>
        <dbReference type="Proteomes" id="UP000694392"/>
    </source>
</evidence>
<dbReference type="GO" id="GO:0048306">
    <property type="term" value="F:calcium-dependent protein binding"/>
    <property type="evidence" value="ECO:0007669"/>
    <property type="project" value="TreeGrafter"/>
</dbReference>
<evidence type="ECO:0000256" key="4">
    <source>
        <dbReference type="ARBA" id="ARBA00022837"/>
    </source>
</evidence>
<dbReference type="GeneTree" id="ENSGT01000000217396"/>
<dbReference type="PROSITE" id="PS00018">
    <property type="entry name" value="EF_HAND_1"/>
    <property type="match status" value="1"/>
</dbReference>
<reference evidence="7" key="1">
    <citation type="submission" date="2025-08" db="UniProtKB">
        <authorList>
            <consortium name="Ensembl"/>
        </authorList>
    </citation>
    <scope>IDENTIFICATION</scope>
</reference>
<keyword evidence="8" id="KW-1185">Reference proteome</keyword>
<dbReference type="InterPro" id="IPR034325">
    <property type="entry name" value="S-100_dom"/>
</dbReference>
<organism evidence="7 8">
    <name type="scientific">Sphenodon punctatus</name>
    <name type="common">Tuatara</name>
    <name type="synonym">Hatteria punctata</name>
    <dbReference type="NCBI Taxonomy" id="8508"/>
    <lineage>
        <taxon>Eukaryota</taxon>
        <taxon>Metazoa</taxon>
        <taxon>Chordata</taxon>
        <taxon>Craniata</taxon>
        <taxon>Vertebrata</taxon>
        <taxon>Euteleostomi</taxon>
        <taxon>Lepidosauria</taxon>
        <taxon>Sphenodontia</taxon>
        <taxon>Sphenodontidae</taxon>
        <taxon>Sphenodon</taxon>
    </lineage>
</organism>
<accession>A0A8D0GGU5</accession>
<evidence type="ECO:0000259" key="6">
    <source>
        <dbReference type="PROSITE" id="PS50222"/>
    </source>
</evidence>
<dbReference type="PROSITE" id="PS00303">
    <property type="entry name" value="S100_CABP"/>
    <property type="match status" value="1"/>
</dbReference>
<evidence type="ECO:0000256" key="3">
    <source>
        <dbReference type="ARBA" id="ARBA00022737"/>
    </source>
</evidence>
<dbReference type="SUPFAM" id="SSF47473">
    <property type="entry name" value="EF-hand"/>
    <property type="match status" value="1"/>
</dbReference>
<dbReference type="Ensembl" id="ENSSPUT00000005519.1">
    <property type="protein sequence ID" value="ENSSPUP00000005190.1"/>
    <property type="gene ID" value="ENSSPUG00000004005.1"/>
</dbReference>
<dbReference type="InterPro" id="IPR002048">
    <property type="entry name" value="EF_hand_dom"/>
</dbReference>
<dbReference type="GO" id="GO:0046914">
    <property type="term" value="F:transition metal ion binding"/>
    <property type="evidence" value="ECO:0007669"/>
    <property type="project" value="InterPro"/>
</dbReference>
<dbReference type="InterPro" id="IPR001751">
    <property type="entry name" value="S100/CaBP7/8-like_CS"/>
</dbReference>
<evidence type="ECO:0000256" key="5">
    <source>
        <dbReference type="RuleBase" id="RU361184"/>
    </source>
</evidence>
<dbReference type="PANTHER" id="PTHR11639">
    <property type="entry name" value="S100 CALCIUM-BINDING PROTEIN"/>
    <property type="match status" value="1"/>
</dbReference>
<dbReference type="AlphaFoldDB" id="A0A8D0GGU5"/>
<keyword evidence="2 5" id="KW-0479">Metal-binding</keyword>
<comment type="similarity">
    <text evidence="1 5">Belongs to the S-100 family.</text>
</comment>
<dbReference type="SMART" id="SM01394">
    <property type="entry name" value="S_100"/>
    <property type="match status" value="1"/>
</dbReference>